<evidence type="ECO:0000256" key="1">
    <source>
        <dbReference type="SAM" id="MobiDB-lite"/>
    </source>
</evidence>
<feature type="compositionally biased region" description="Acidic residues" evidence="1">
    <location>
        <begin position="135"/>
        <end position="144"/>
    </location>
</feature>
<keyword evidence="4" id="KW-1185">Reference proteome</keyword>
<gene>
    <name evidence="3" type="ORF">KIL84_001424</name>
</gene>
<name>A0A9D3WUI6_9SAUR</name>
<organism evidence="3 4">
    <name type="scientific">Mauremys mutica</name>
    <name type="common">yellowpond turtle</name>
    <dbReference type="NCBI Taxonomy" id="74926"/>
    <lineage>
        <taxon>Eukaryota</taxon>
        <taxon>Metazoa</taxon>
        <taxon>Chordata</taxon>
        <taxon>Craniata</taxon>
        <taxon>Vertebrata</taxon>
        <taxon>Euteleostomi</taxon>
        <taxon>Archelosauria</taxon>
        <taxon>Testudinata</taxon>
        <taxon>Testudines</taxon>
        <taxon>Cryptodira</taxon>
        <taxon>Durocryptodira</taxon>
        <taxon>Testudinoidea</taxon>
        <taxon>Geoemydidae</taxon>
        <taxon>Geoemydinae</taxon>
        <taxon>Mauremys</taxon>
    </lineage>
</organism>
<comment type="caution">
    <text evidence="3">The sequence shown here is derived from an EMBL/GenBank/DDBJ whole genome shotgun (WGS) entry which is preliminary data.</text>
</comment>
<dbReference type="Proteomes" id="UP000827986">
    <property type="component" value="Unassembled WGS sequence"/>
</dbReference>
<evidence type="ECO:0000313" key="4">
    <source>
        <dbReference type="Proteomes" id="UP000827986"/>
    </source>
</evidence>
<feature type="signal peptide" evidence="2">
    <location>
        <begin position="1"/>
        <end position="23"/>
    </location>
</feature>
<accession>A0A9D3WUI6</accession>
<protein>
    <submittedName>
        <fullName evidence="3">Uncharacterized protein</fullName>
    </submittedName>
</protein>
<dbReference type="EMBL" id="JAHDVG010000484">
    <property type="protein sequence ID" value="KAH1170439.1"/>
    <property type="molecule type" value="Genomic_DNA"/>
</dbReference>
<feature type="chain" id="PRO_5039499767" evidence="2">
    <location>
        <begin position="24"/>
        <end position="192"/>
    </location>
</feature>
<proteinExistence type="predicted"/>
<keyword evidence="2" id="KW-0732">Signal</keyword>
<evidence type="ECO:0000256" key="2">
    <source>
        <dbReference type="SAM" id="SignalP"/>
    </source>
</evidence>
<feature type="region of interest" description="Disordered" evidence="1">
    <location>
        <begin position="131"/>
        <end position="152"/>
    </location>
</feature>
<dbReference type="AlphaFoldDB" id="A0A9D3WUI6"/>
<sequence length="192" mass="22085">MVCRWRAWSGCVVMLLKRLPASLDMKFLLRYQIQKPVWLLLRWSPAGWVADSAVALGGLLLPEPLGNDAREPKAAEILSKPQTPVKPEKTLRWPGKWGGDGFINILEEETEELIKSHRKTLTNEELEELIKSSTEDEDDDDEKEEPASWNHHTFAEVFQAAKHLNDLISEYDPSMERSLKITRSFTDDLRPY</sequence>
<reference evidence="3" key="1">
    <citation type="submission" date="2021-09" db="EMBL/GenBank/DDBJ databases">
        <title>The genome of Mauremys mutica provides insights into the evolution of semi-aquatic lifestyle.</title>
        <authorList>
            <person name="Gong S."/>
            <person name="Gao Y."/>
        </authorList>
    </citation>
    <scope>NUCLEOTIDE SEQUENCE</scope>
    <source>
        <strain evidence="3">MM-2020</strain>
        <tissue evidence="3">Muscle</tissue>
    </source>
</reference>
<evidence type="ECO:0000313" key="3">
    <source>
        <dbReference type="EMBL" id="KAH1170439.1"/>
    </source>
</evidence>